<dbReference type="Proteomes" id="UP000836387">
    <property type="component" value="Unassembled WGS sequence"/>
</dbReference>
<protein>
    <submittedName>
        <fullName evidence="1">Uncharacterized protein</fullName>
    </submittedName>
</protein>
<reference evidence="1" key="1">
    <citation type="submission" date="2020-04" db="EMBL/GenBank/DDBJ databases">
        <authorList>
            <person name="Broberg M."/>
        </authorList>
    </citation>
    <scope>NUCLEOTIDE SEQUENCE</scope>
</reference>
<evidence type="ECO:0000313" key="1">
    <source>
        <dbReference type="EMBL" id="CAG9940763.1"/>
    </source>
</evidence>
<accession>A0ACA9TIN6</accession>
<comment type="caution">
    <text evidence="1">The sequence shown here is derived from an EMBL/GenBank/DDBJ whole genome shotgun (WGS) entry which is preliminary data.</text>
</comment>
<organism evidence="1 2">
    <name type="scientific">Clonostachys rosea f. rosea IK726</name>
    <dbReference type="NCBI Taxonomy" id="1349383"/>
    <lineage>
        <taxon>Eukaryota</taxon>
        <taxon>Fungi</taxon>
        <taxon>Dikarya</taxon>
        <taxon>Ascomycota</taxon>
        <taxon>Pezizomycotina</taxon>
        <taxon>Sordariomycetes</taxon>
        <taxon>Hypocreomycetidae</taxon>
        <taxon>Hypocreales</taxon>
        <taxon>Bionectriaceae</taxon>
        <taxon>Clonostachys</taxon>
    </lineage>
</organism>
<reference evidence="1" key="2">
    <citation type="submission" date="2021-10" db="EMBL/GenBank/DDBJ databases">
        <authorList>
            <person name="Piombo E."/>
        </authorList>
    </citation>
    <scope>NUCLEOTIDE SEQUENCE</scope>
</reference>
<sequence>MNAINSCSLEQDQHPQQQAASSRGVRYFLDPADVTLTNVIHSRSLKQINTNNRHSLKQPQADLSRIGSVAAALSSCCLELPQAGIDL</sequence>
<proteinExistence type="predicted"/>
<name>A0ACA9TIN6_BIOOC</name>
<evidence type="ECO:0000313" key="2">
    <source>
        <dbReference type="Proteomes" id="UP000836387"/>
    </source>
</evidence>
<dbReference type="EMBL" id="CADEHS020000005">
    <property type="protein sequence ID" value="CAG9940763.1"/>
    <property type="molecule type" value="Genomic_DNA"/>
</dbReference>
<keyword evidence="2" id="KW-1185">Reference proteome</keyword>
<gene>
    <name evidence="1" type="ORF">CRV2_00002183</name>
</gene>